<name>K1X0F2_MARBU</name>
<evidence type="ECO:0000313" key="3">
    <source>
        <dbReference type="Proteomes" id="UP000006753"/>
    </source>
</evidence>
<dbReference type="EMBL" id="JH921446">
    <property type="protein sequence ID" value="EKD14353.1"/>
    <property type="molecule type" value="Genomic_DNA"/>
</dbReference>
<evidence type="ECO:0000259" key="1">
    <source>
        <dbReference type="Pfam" id="PF20150"/>
    </source>
</evidence>
<organism evidence="2 3">
    <name type="scientific">Marssonina brunnea f. sp. multigermtubi (strain MB_m1)</name>
    <name type="common">Marssonina leaf spot fungus</name>
    <dbReference type="NCBI Taxonomy" id="1072389"/>
    <lineage>
        <taxon>Eukaryota</taxon>
        <taxon>Fungi</taxon>
        <taxon>Dikarya</taxon>
        <taxon>Ascomycota</taxon>
        <taxon>Pezizomycotina</taxon>
        <taxon>Leotiomycetes</taxon>
        <taxon>Helotiales</taxon>
        <taxon>Drepanopezizaceae</taxon>
        <taxon>Drepanopeziza</taxon>
    </lineage>
</organism>
<accession>K1X0F2</accession>
<keyword evidence="3" id="KW-1185">Reference proteome</keyword>
<dbReference type="GeneID" id="18763518"/>
<dbReference type="OMA" id="DIDVHLW"/>
<dbReference type="PANTHER" id="PTHR35910">
    <property type="entry name" value="2EXR DOMAIN-CONTAINING PROTEIN"/>
    <property type="match status" value="1"/>
</dbReference>
<sequence>MDAFKCFTKLPSELRIKIWKITFPEPRIVPIRFNRATQQYTSNTPPPAALHASIESRAVFLETYTNLILSPRHCSAVFVDLARETIYFDQLDCSPEGDLSLDLAHSPHADRILYVAIHAHVWDVLRMFRYEVLSEVNAMRNLRTLALVMSKDYDRGFQQRRIEYHGSESLIIDSESNTVGSELRDVQFAVENLRWELKHKLELQGGKGHVPNVQMWLL</sequence>
<evidence type="ECO:0000313" key="2">
    <source>
        <dbReference type="EMBL" id="EKD14353.1"/>
    </source>
</evidence>
<dbReference type="Proteomes" id="UP000006753">
    <property type="component" value="Unassembled WGS sequence"/>
</dbReference>
<feature type="domain" description="2EXR" evidence="1">
    <location>
        <begin position="4"/>
        <end position="85"/>
    </location>
</feature>
<dbReference type="InterPro" id="IPR045518">
    <property type="entry name" value="2EXR"/>
</dbReference>
<reference evidence="2 3" key="1">
    <citation type="journal article" date="2012" name="BMC Genomics">
        <title>Sequencing the genome of Marssonina brunnea reveals fungus-poplar co-evolution.</title>
        <authorList>
            <person name="Zhu S."/>
            <person name="Cao Y.-Z."/>
            <person name="Jiang C."/>
            <person name="Tan B.-Y."/>
            <person name="Wang Z."/>
            <person name="Feng S."/>
            <person name="Zhang L."/>
            <person name="Su X.-H."/>
            <person name="Brejova B."/>
            <person name="Vinar T."/>
            <person name="Xu M."/>
            <person name="Wang M.-X."/>
            <person name="Zhang S.-G."/>
            <person name="Huang M.-R."/>
            <person name="Wu R."/>
            <person name="Zhou Y."/>
        </authorList>
    </citation>
    <scope>NUCLEOTIDE SEQUENCE [LARGE SCALE GENOMIC DNA]</scope>
    <source>
        <strain evidence="2 3">MB_m1</strain>
    </source>
</reference>
<dbReference type="OrthoDB" id="3513892at2759"/>
<dbReference type="InParanoid" id="K1X0F2"/>
<dbReference type="Pfam" id="PF20150">
    <property type="entry name" value="2EXR"/>
    <property type="match status" value="1"/>
</dbReference>
<proteinExistence type="predicted"/>
<dbReference type="HOGENOM" id="CLU_1267138_0_0_1"/>
<dbReference type="AlphaFoldDB" id="K1X0F2"/>
<protein>
    <recommendedName>
        <fullName evidence="1">2EXR domain-containing protein</fullName>
    </recommendedName>
</protein>
<gene>
    <name evidence="2" type="ORF">MBM_07583</name>
</gene>
<dbReference type="KEGG" id="mbe:MBM_07583"/>
<dbReference type="PANTHER" id="PTHR35910:SF6">
    <property type="entry name" value="2EXR DOMAIN-CONTAINING PROTEIN"/>
    <property type="match status" value="1"/>
</dbReference>